<keyword evidence="1" id="KW-0472">Membrane</keyword>
<dbReference type="OrthoDB" id="3243281at2"/>
<accession>A0A4R0QS70</accession>
<keyword evidence="1" id="KW-1133">Transmembrane helix</keyword>
<dbReference type="EMBL" id="RXLP01000019">
    <property type="protein sequence ID" value="TCD54248.1"/>
    <property type="molecule type" value="Genomic_DNA"/>
</dbReference>
<sequence>MRLGILVILFWLIIIGLLVYFIIRWAQGEAVINNQASGISSIERDDDTEEATNRKIPRMAGIPRAYEPQEDIHEVAAHMREQVQEDSTQDTPVYLGDNSSVVSVHLK</sequence>
<evidence type="ECO:0000256" key="1">
    <source>
        <dbReference type="SAM" id="Phobius"/>
    </source>
</evidence>
<feature type="transmembrane region" description="Helical" evidence="1">
    <location>
        <begin position="6"/>
        <end position="23"/>
    </location>
</feature>
<dbReference type="AlphaFoldDB" id="A0A4R0QS70"/>
<dbReference type="Proteomes" id="UP000291289">
    <property type="component" value="Unassembled WGS sequence"/>
</dbReference>
<protein>
    <submittedName>
        <fullName evidence="2">Uncharacterized protein</fullName>
    </submittedName>
</protein>
<keyword evidence="1" id="KW-0812">Transmembrane</keyword>
<reference evidence="2 3" key="1">
    <citation type="submission" date="2018-12" db="EMBL/GenBank/DDBJ databases">
        <title>Alloscrdovia theropitheci sp. nov: a novel taxon from the feces of the bleeding-herat monkey (Theropithecus geleda).</title>
        <authorList>
            <person name="Modesto M."/>
        </authorList>
    </citation>
    <scope>NUCLEOTIDE SEQUENCE [LARGE SCALE GENOMIC DNA]</scope>
    <source>
        <strain evidence="2 3">GLDI4/2</strain>
    </source>
</reference>
<dbReference type="RefSeq" id="WP_131283906.1">
    <property type="nucleotide sequence ID" value="NZ_RXLP01000019.1"/>
</dbReference>
<organism evidence="2 3">
    <name type="scientific">Alloscardovia theropitheci</name>
    <dbReference type="NCBI Taxonomy" id="2496842"/>
    <lineage>
        <taxon>Bacteria</taxon>
        <taxon>Bacillati</taxon>
        <taxon>Actinomycetota</taxon>
        <taxon>Actinomycetes</taxon>
        <taxon>Bifidobacteriales</taxon>
        <taxon>Bifidobacteriaceae</taxon>
        <taxon>Alloscardovia</taxon>
    </lineage>
</organism>
<gene>
    <name evidence="2" type="ORF">EJ419_04205</name>
</gene>
<evidence type="ECO:0000313" key="3">
    <source>
        <dbReference type="Proteomes" id="UP000291289"/>
    </source>
</evidence>
<comment type="caution">
    <text evidence="2">The sequence shown here is derived from an EMBL/GenBank/DDBJ whole genome shotgun (WGS) entry which is preliminary data.</text>
</comment>
<proteinExistence type="predicted"/>
<keyword evidence="3" id="KW-1185">Reference proteome</keyword>
<name>A0A4R0QS70_9BIFI</name>
<evidence type="ECO:0000313" key="2">
    <source>
        <dbReference type="EMBL" id="TCD54248.1"/>
    </source>
</evidence>